<evidence type="ECO:0000313" key="11">
    <source>
        <dbReference type="Proteomes" id="UP000033101"/>
    </source>
</evidence>
<dbReference type="InterPro" id="IPR036291">
    <property type="entry name" value="NAD(P)-bd_dom_sf"/>
</dbReference>
<dbReference type="InterPro" id="IPR028359">
    <property type="entry name" value="UDP_ManNAc/GlcNAc_DH"/>
</dbReference>
<dbReference type="PANTHER" id="PTHR43491">
    <property type="entry name" value="UDP-N-ACETYL-D-MANNOSAMINE DEHYDROGENASE"/>
    <property type="match status" value="1"/>
</dbReference>
<feature type="transmembrane region" description="Helical" evidence="8">
    <location>
        <begin position="70"/>
        <end position="88"/>
    </location>
</feature>
<dbReference type="InterPro" id="IPR014027">
    <property type="entry name" value="UDP-Glc/GDP-Man_DH_C"/>
</dbReference>
<keyword evidence="8" id="KW-1133">Transmembrane helix</keyword>
<dbReference type="GeneID" id="24829298"/>
<evidence type="ECO:0000256" key="8">
    <source>
        <dbReference type="SAM" id="Phobius"/>
    </source>
</evidence>
<keyword evidence="4 10" id="KW-0560">Oxidoreductase</keyword>
<dbReference type="GO" id="GO:0000271">
    <property type="term" value="P:polysaccharide biosynthetic process"/>
    <property type="evidence" value="ECO:0007669"/>
    <property type="project" value="InterPro"/>
</dbReference>
<protein>
    <recommendedName>
        <fullName evidence="3">UDP-N-acetyl-D-mannosamine dehydrogenase</fullName>
        <ecNumber evidence="2">1.1.1.336</ecNumber>
    </recommendedName>
    <alternativeName>
        <fullName evidence="6">UDP-ManNAc 6-dehydrogenase</fullName>
    </alternativeName>
</protein>
<dbReference type="Pfam" id="PF00984">
    <property type="entry name" value="UDPG_MGDP_dh"/>
    <property type="match status" value="1"/>
</dbReference>
<evidence type="ECO:0000256" key="7">
    <source>
        <dbReference type="ARBA" id="ARBA00049130"/>
    </source>
</evidence>
<dbReference type="EC" id="1.1.1.336" evidence="2"/>
<dbReference type="Proteomes" id="UP000033101">
    <property type="component" value="Chromosome"/>
</dbReference>
<accession>A0A0E3SBJ5</accession>
<comment type="catalytic activity">
    <reaction evidence="7">
        <text>UDP-N-acetyl-alpha-D-mannosamine + 2 NAD(+) + H2O = UDP-N-acetyl-alpha-D-mannosaminouronate + 2 NADH + 3 H(+)</text>
        <dbReference type="Rhea" id="RHEA:25780"/>
        <dbReference type="ChEBI" id="CHEBI:15377"/>
        <dbReference type="ChEBI" id="CHEBI:15378"/>
        <dbReference type="ChEBI" id="CHEBI:57540"/>
        <dbReference type="ChEBI" id="CHEBI:57945"/>
        <dbReference type="ChEBI" id="CHEBI:68623"/>
        <dbReference type="ChEBI" id="CHEBI:70731"/>
        <dbReference type="EC" id="1.1.1.336"/>
    </reaction>
</comment>
<reference evidence="10 11" key="1">
    <citation type="submission" date="2014-07" db="EMBL/GenBank/DDBJ databases">
        <title>Methanogenic archaea and the global carbon cycle.</title>
        <authorList>
            <person name="Henriksen J.R."/>
            <person name="Luke J."/>
            <person name="Reinhart S."/>
            <person name="Benedict M.N."/>
            <person name="Youngblut N.D."/>
            <person name="Metcalf M.E."/>
            <person name="Whitaker R.J."/>
            <person name="Metcalf W.W."/>
        </authorList>
    </citation>
    <scope>NUCLEOTIDE SEQUENCE [LARGE SCALE GENOMIC DNA]</scope>
    <source>
        <strain evidence="10 11">HB-1</strain>
    </source>
</reference>
<dbReference type="PATRIC" id="fig|1434110.4.peg.204"/>
<dbReference type="InterPro" id="IPR014026">
    <property type="entry name" value="UDP-Glc/GDP-Man_DH_dimer"/>
</dbReference>
<dbReference type="KEGG" id="mhor:MSHOH_0180"/>
<dbReference type="GO" id="GO:0051287">
    <property type="term" value="F:NAD binding"/>
    <property type="evidence" value="ECO:0007669"/>
    <property type="project" value="InterPro"/>
</dbReference>
<keyword evidence="8" id="KW-0472">Membrane</keyword>
<keyword evidence="8" id="KW-0812">Transmembrane</keyword>
<keyword evidence="11" id="KW-1185">Reference proteome</keyword>
<dbReference type="STRING" id="1434110.MSHOH_0180"/>
<gene>
    <name evidence="10" type="ORF">MSHOH_0180</name>
</gene>
<dbReference type="PIRSF" id="PIRSF000124">
    <property type="entry name" value="UDPglc_GDPman_dh"/>
    <property type="match status" value="1"/>
</dbReference>
<dbReference type="GO" id="GO:0089714">
    <property type="term" value="F:UDP-N-acetyl-D-mannosamine dehydrogenase activity"/>
    <property type="evidence" value="ECO:0007669"/>
    <property type="project" value="UniProtKB-EC"/>
</dbReference>
<evidence type="ECO:0000256" key="5">
    <source>
        <dbReference type="ARBA" id="ARBA00023027"/>
    </source>
</evidence>
<name>A0A0E3SBJ5_9EURY</name>
<dbReference type="SUPFAM" id="SSF52413">
    <property type="entry name" value="UDP-glucose/GDP-mannose dehydrogenase C-terminal domain"/>
    <property type="match status" value="1"/>
</dbReference>
<proteinExistence type="inferred from homology"/>
<dbReference type="InterPro" id="IPR036220">
    <property type="entry name" value="UDP-Glc/GDP-Man_DH_C_sf"/>
</dbReference>
<keyword evidence="5" id="KW-0520">NAD</keyword>
<dbReference type="HOGENOM" id="CLU_037409_0_0_2"/>
<dbReference type="NCBIfam" id="TIGR03026">
    <property type="entry name" value="NDP-sugDHase"/>
    <property type="match status" value="1"/>
</dbReference>
<dbReference type="SUPFAM" id="SSF48179">
    <property type="entry name" value="6-phosphogluconate dehydrogenase C-terminal domain-like"/>
    <property type="match status" value="1"/>
</dbReference>
<dbReference type="InterPro" id="IPR008927">
    <property type="entry name" value="6-PGluconate_DH-like_C_sf"/>
</dbReference>
<dbReference type="Gene3D" id="3.40.50.720">
    <property type="entry name" value="NAD(P)-binding Rossmann-like Domain"/>
    <property type="match status" value="2"/>
</dbReference>
<dbReference type="GO" id="GO:0016628">
    <property type="term" value="F:oxidoreductase activity, acting on the CH-CH group of donors, NAD or NADP as acceptor"/>
    <property type="evidence" value="ECO:0007669"/>
    <property type="project" value="InterPro"/>
</dbReference>
<dbReference type="Pfam" id="PF03721">
    <property type="entry name" value="UDPG_MGDP_dh_N"/>
    <property type="match status" value="1"/>
</dbReference>
<comment type="similarity">
    <text evidence="1">Belongs to the UDP-glucose/GDP-mannose dehydrogenase family.</text>
</comment>
<dbReference type="InterPro" id="IPR001732">
    <property type="entry name" value="UDP-Glc/GDP-Man_DH_N"/>
</dbReference>
<evidence type="ECO:0000256" key="1">
    <source>
        <dbReference type="ARBA" id="ARBA00006601"/>
    </source>
</evidence>
<dbReference type="Pfam" id="PF03720">
    <property type="entry name" value="UDPG_MGDP_dh_C"/>
    <property type="match status" value="1"/>
</dbReference>
<evidence type="ECO:0000256" key="2">
    <source>
        <dbReference type="ARBA" id="ARBA00012935"/>
    </source>
</evidence>
<evidence type="ECO:0000313" key="10">
    <source>
        <dbReference type="EMBL" id="AKB76663.1"/>
    </source>
</evidence>
<organism evidence="10 11">
    <name type="scientific">Methanosarcina horonobensis HB-1 = JCM 15518</name>
    <dbReference type="NCBI Taxonomy" id="1434110"/>
    <lineage>
        <taxon>Archaea</taxon>
        <taxon>Methanobacteriati</taxon>
        <taxon>Methanobacteriota</taxon>
        <taxon>Stenosarchaea group</taxon>
        <taxon>Methanomicrobia</taxon>
        <taxon>Methanosarcinales</taxon>
        <taxon>Methanosarcinaceae</taxon>
        <taxon>Methanosarcina</taxon>
    </lineage>
</organism>
<dbReference type="SMART" id="SM00984">
    <property type="entry name" value="UDPG_MGDP_dh_C"/>
    <property type="match status" value="1"/>
</dbReference>
<dbReference type="PANTHER" id="PTHR43491:SF2">
    <property type="entry name" value="UDP-N-ACETYL-D-MANNOSAMINE DEHYDROGENASE"/>
    <property type="match status" value="1"/>
</dbReference>
<evidence type="ECO:0000256" key="3">
    <source>
        <dbReference type="ARBA" id="ARBA00016796"/>
    </source>
</evidence>
<evidence type="ECO:0000259" key="9">
    <source>
        <dbReference type="SMART" id="SM00984"/>
    </source>
</evidence>
<evidence type="ECO:0000256" key="6">
    <source>
        <dbReference type="ARBA" id="ARBA00030172"/>
    </source>
</evidence>
<dbReference type="InterPro" id="IPR017476">
    <property type="entry name" value="UDP-Glc/GDP-Man"/>
</dbReference>
<dbReference type="EMBL" id="CP009516">
    <property type="protein sequence ID" value="AKB76663.1"/>
    <property type="molecule type" value="Genomic_DNA"/>
</dbReference>
<feature type="domain" description="UDP-glucose/GDP-mannose dehydrogenase C-terminal" evidence="9">
    <location>
        <begin position="419"/>
        <end position="542"/>
    </location>
</feature>
<dbReference type="OrthoDB" id="372050at2157"/>
<dbReference type="AlphaFoldDB" id="A0A0E3SBJ5"/>
<dbReference type="RefSeq" id="WP_082089187.1">
    <property type="nucleotide sequence ID" value="NZ_CP009516.1"/>
</dbReference>
<dbReference type="SUPFAM" id="SSF51735">
    <property type="entry name" value="NAD(P)-binding Rossmann-fold domains"/>
    <property type="match status" value="1"/>
</dbReference>
<evidence type="ECO:0000256" key="4">
    <source>
        <dbReference type="ARBA" id="ARBA00023002"/>
    </source>
</evidence>
<dbReference type="PIRSF" id="PIRSF500136">
    <property type="entry name" value="UDP_ManNAc_DH"/>
    <property type="match status" value="1"/>
</dbReference>
<sequence length="591" mass="66618">MSTQIKSHFIETEVLQDERDSLIDFTPQIKDYSVSPEGEKFPLPVPEEYEKEFKRIEKLVNQARIEGKEIVVVMGVGFVGAVMAAIIADTKNENGNYSKFVIGCQRPSIRSYWKIPLLNRGQSPVKSEDKEVDEIIKRCVLETKTLVATYTNDCLKLADVVVVDIQCDYIKCELGNVRSGEADMAALESSMKTIGENIRPDCLVLIETTVAPGTTEFVALPLLKKAFYKRGIDSTPLLAHSYERVMPGKDYVASVRDFWRVCAGCNNEAKEKVEKFLKEVINTGDHPLTVMDRPIESETAKIIENSYRATILAFLNEWSLFSERNGVDVIKVINAIKMRPTHSNIIFPGPGIGGYCLPKDGGLGYWAYKHILGFEDGDDVFKITPTSIDVNDTRALHVAELTRDALRNMDRYIAGAEVLICGASYRQDVGDTRYSGSEIVVRKLTEMGAEMRVHDPYVDHWYEMESQDTYPASGQSWKRFFRNQDGLTELKMKNEFPAAVKGIEALIFAVPHDQYFTLEPEAIVEMAGGPIAVIDCFGILPDEKIRRYFELGCEVKALGRGHIQRIKKEVRESKLQKQTSKISTVSQVYKR</sequence>